<keyword evidence="2 6" id="KW-0349">Heme</keyword>
<dbReference type="InterPro" id="IPR036909">
    <property type="entry name" value="Cyt_c-like_dom_sf"/>
</dbReference>
<evidence type="ECO:0000256" key="6">
    <source>
        <dbReference type="PROSITE-ProRule" id="PRU00433"/>
    </source>
</evidence>
<reference evidence="8" key="1">
    <citation type="journal article" date="2024" name="Antonie Van Leeuwenhoek">
        <title>Bradyrhizobium ontarionense sp. nov., a novel bacterial symbiont isolated from Aeschynomene indica (Indian jointvetch), harbours photosynthesis, nitrogen fixation and nitrous oxide (N2O) reductase genes.</title>
        <authorList>
            <person name="Bromfield E.S.P."/>
            <person name="Cloutier S."/>
        </authorList>
    </citation>
    <scope>NUCLEOTIDE SEQUENCE</scope>
    <source>
        <strain evidence="8">A19</strain>
    </source>
</reference>
<dbReference type="PRINTS" id="PR00604">
    <property type="entry name" value="CYTCHRMECIAB"/>
</dbReference>
<evidence type="ECO:0000256" key="2">
    <source>
        <dbReference type="ARBA" id="ARBA00022617"/>
    </source>
</evidence>
<dbReference type="InterPro" id="IPR009056">
    <property type="entry name" value="Cyt_c-like_dom"/>
</dbReference>
<dbReference type="Gene3D" id="1.10.760.10">
    <property type="entry name" value="Cytochrome c-like domain"/>
    <property type="match status" value="1"/>
</dbReference>
<proteinExistence type="predicted"/>
<keyword evidence="9" id="KW-1185">Reference proteome</keyword>
<dbReference type="PANTHER" id="PTHR11961">
    <property type="entry name" value="CYTOCHROME C"/>
    <property type="match status" value="1"/>
</dbReference>
<accession>A0ABY3R871</accession>
<evidence type="ECO:0000256" key="5">
    <source>
        <dbReference type="ARBA" id="ARBA00023004"/>
    </source>
</evidence>
<dbReference type="InterPro" id="IPR002327">
    <property type="entry name" value="Cyt_c_1A/1B"/>
</dbReference>
<evidence type="ECO:0000256" key="3">
    <source>
        <dbReference type="ARBA" id="ARBA00022723"/>
    </source>
</evidence>
<evidence type="ECO:0000313" key="8">
    <source>
        <dbReference type="EMBL" id="UFZ03535.1"/>
    </source>
</evidence>
<evidence type="ECO:0000259" key="7">
    <source>
        <dbReference type="PROSITE" id="PS51007"/>
    </source>
</evidence>
<dbReference type="Pfam" id="PF00034">
    <property type="entry name" value="Cytochrom_C"/>
    <property type="match status" value="1"/>
</dbReference>
<dbReference type="PROSITE" id="PS51007">
    <property type="entry name" value="CYTC"/>
    <property type="match status" value="1"/>
</dbReference>
<dbReference type="Proteomes" id="UP001431010">
    <property type="component" value="Chromosome"/>
</dbReference>
<protein>
    <submittedName>
        <fullName evidence="8">C-type cytochrome</fullName>
    </submittedName>
</protein>
<keyword evidence="3 6" id="KW-0479">Metal-binding</keyword>
<dbReference type="EMBL" id="CP088156">
    <property type="protein sequence ID" value="UFZ03535.1"/>
    <property type="molecule type" value="Genomic_DNA"/>
</dbReference>
<organism evidence="8 9">
    <name type="scientific">Bradyrhizobium ontarionense</name>
    <dbReference type="NCBI Taxonomy" id="2898149"/>
    <lineage>
        <taxon>Bacteria</taxon>
        <taxon>Pseudomonadati</taxon>
        <taxon>Pseudomonadota</taxon>
        <taxon>Alphaproteobacteria</taxon>
        <taxon>Hyphomicrobiales</taxon>
        <taxon>Nitrobacteraceae</taxon>
        <taxon>Bradyrhizobium</taxon>
    </lineage>
</organism>
<keyword evidence="5 6" id="KW-0408">Iron</keyword>
<name>A0ABY3R871_9BRAD</name>
<keyword evidence="4" id="KW-0249">Electron transport</keyword>
<evidence type="ECO:0000313" key="9">
    <source>
        <dbReference type="Proteomes" id="UP001431010"/>
    </source>
</evidence>
<dbReference type="SUPFAM" id="SSF46626">
    <property type="entry name" value="Cytochrome c"/>
    <property type="match status" value="1"/>
</dbReference>
<gene>
    <name evidence="8" type="ORF">LQG66_30640</name>
</gene>
<feature type="domain" description="Cytochrome c" evidence="7">
    <location>
        <begin position="37"/>
        <end position="136"/>
    </location>
</feature>
<keyword evidence="1" id="KW-0813">Transport</keyword>
<sequence length="136" mass="14696">MSGRRAARELLFLFGLGWCGAILSTTIAAAQMALPSPKPVDGATLFKQQCGVCHTLSTAEPMRQGPPLAKVVGRRAGAVEGFRYSAGFAKADFSWDEARLDAWLTNPQELIPGAVMAYRQAKPELRAAIITYLKDN</sequence>
<evidence type="ECO:0000256" key="1">
    <source>
        <dbReference type="ARBA" id="ARBA00022448"/>
    </source>
</evidence>
<evidence type="ECO:0000256" key="4">
    <source>
        <dbReference type="ARBA" id="ARBA00022982"/>
    </source>
</evidence>